<dbReference type="PROSITE" id="PS50835">
    <property type="entry name" value="IG_LIKE"/>
    <property type="match status" value="3"/>
</dbReference>
<dbReference type="InterPro" id="IPR052577">
    <property type="entry name" value="VWA7"/>
</dbReference>
<evidence type="ECO:0000256" key="5">
    <source>
        <dbReference type="SAM" id="SignalP"/>
    </source>
</evidence>
<accession>A0A921YP55</accession>
<dbReference type="InterPro" id="IPR044929">
    <property type="entry name" value="DNA/RNA_non-sp_Endonuclease_sf"/>
</dbReference>
<gene>
    <name evidence="7" type="ORF">O3G_MSEX002571</name>
</gene>
<feature type="chain" id="PRO_5037042451" description="Ig-like domain-containing protein" evidence="5">
    <location>
        <begin position="22"/>
        <end position="993"/>
    </location>
</feature>
<dbReference type="GO" id="GO:0005576">
    <property type="term" value="C:extracellular region"/>
    <property type="evidence" value="ECO:0007669"/>
    <property type="project" value="UniProtKB-SubCell"/>
</dbReference>
<name>A0A921YP55_MANSE</name>
<evidence type="ECO:0000256" key="4">
    <source>
        <dbReference type="ARBA" id="ARBA00023180"/>
    </source>
</evidence>
<keyword evidence="8" id="KW-1185">Reference proteome</keyword>
<dbReference type="InterPro" id="IPR013783">
    <property type="entry name" value="Ig-like_fold"/>
</dbReference>
<proteinExistence type="predicted"/>
<dbReference type="InterPro" id="IPR036179">
    <property type="entry name" value="Ig-like_dom_sf"/>
</dbReference>
<dbReference type="InterPro" id="IPR056861">
    <property type="entry name" value="HMCN1-like_VWA"/>
</dbReference>
<evidence type="ECO:0000259" key="6">
    <source>
        <dbReference type="PROSITE" id="PS50835"/>
    </source>
</evidence>
<dbReference type="InterPro" id="IPR036465">
    <property type="entry name" value="vWFA_dom_sf"/>
</dbReference>
<feature type="signal peptide" evidence="5">
    <location>
        <begin position="1"/>
        <end position="21"/>
    </location>
</feature>
<evidence type="ECO:0000313" key="7">
    <source>
        <dbReference type="EMBL" id="KAG6442933.1"/>
    </source>
</evidence>
<keyword evidence="2" id="KW-0964">Secreted</keyword>
<dbReference type="Pfam" id="PF25106">
    <property type="entry name" value="VWA_4"/>
    <property type="match status" value="1"/>
</dbReference>
<dbReference type="EMBL" id="JH668297">
    <property type="protein sequence ID" value="KAG6442933.1"/>
    <property type="molecule type" value="Genomic_DNA"/>
</dbReference>
<dbReference type="PANTHER" id="PTHR14905">
    <property type="entry name" value="NG37"/>
    <property type="match status" value="1"/>
</dbReference>
<feature type="domain" description="Ig-like" evidence="6">
    <location>
        <begin position="414"/>
        <end position="499"/>
    </location>
</feature>
<dbReference type="CDD" id="cd00198">
    <property type="entry name" value="vWFA"/>
    <property type="match status" value="1"/>
</dbReference>
<dbReference type="InterPro" id="IPR013098">
    <property type="entry name" value="Ig_I-set"/>
</dbReference>
<reference evidence="7" key="1">
    <citation type="journal article" date="2016" name="Insect Biochem. Mol. Biol.">
        <title>Multifaceted biological insights from a draft genome sequence of the tobacco hornworm moth, Manduca sexta.</title>
        <authorList>
            <person name="Kanost M.R."/>
            <person name="Arrese E.L."/>
            <person name="Cao X."/>
            <person name="Chen Y.R."/>
            <person name="Chellapilla S."/>
            <person name="Goldsmith M.R."/>
            <person name="Grosse-Wilde E."/>
            <person name="Heckel D.G."/>
            <person name="Herndon N."/>
            <person name="Jiang H."/>
            <person name="Papanicolaou A."/>
            <person name="Qu J."/>
            <person name="Soulages J.L."/>
            <person name="Vogel H."/>
            <person name="Walters J."/>
            <person name="Waterhouse R.M."/>
            <person name="Ahn S.J."/>
            <person name="Almeida F.C."/>
            <person name="An C."/>
            <person name="Aqrawi P."/>
            <person name="Bretschneider A."/>
            <person name="Bryant W.B."/>
            <person name="Bucks S."/>
            <person name="Chao H."/>
            <person name="Chevignon G."/>
            <person name="Christen J.M."/>
            <person name="Clarke D.F."/>
            <person name="Dittmer N.T."/>
            <person name="Ferguson L.C.F."/>
            <person name="Garavelou S."/>
            <person name="Gordon K.H.J."/>
            <person name="Gunaratna R.T."/>
            <person name="Han Y."/>
            <person name="Hauser F."/>
            <person name="He Y."/>
            <person name="Heidel-Fischer H."/>
            <person name="Hirsh A."/>
            <person name="Hu Y."/>
            <person name="Jiang H."/>
            <person name="Kalra D."/>
            <person name="Klinner C."/>
            <person name="Konig C."/>
            <person name="Kovar C."/>
            <person name="Kroll A.R."/>
            <person name="Kuwar S.S."/>
            <person name="Lee S.L."/>
            <person name="Lehman R."/>
            <person name="Li K."/>
            <person name="Li Z."/>
            <person name="Liang H."/>
            <person name="Lovelace S."/>
            <person name="Lu Z."/>
            <person name="Mansfield J.H."/>
            <person name="McCulloch K.J."/>
            <person name="Mathew T."/>
            <person name="Morton B."/>
            <person name="Muzny D.M."/>
            <person name="Neunemann D."/>
            <person name="Ongeri F."/>
            <person name="Pauchet Y."/>
            <person name="Pu L.L."/>
            <person name="Pyrousis I."/>
            <person name="Rao X.J."/>
            <person name="Redding A."/>
            <person name="Roesel C."/>
            <person name="Sanchez-Gracia A."/>
            <person name="Schaack S."/>
            <person name="Shukla A."/>
            <person name="Tetreau G."/>
            <person name="Wang Y."/>
            <person name="Xiong G.H."/>
            <person name="Traut W."/>
            <person name="Walsh T.K."/>
            <person name="Worley K.C."/>
            <person name="Wu D."/>
            <person name="Wu W."/>
            <person name="Wu Y.Q."/>
            <person name="Zhang X."/>
            <person name="Zou Z."/>
            <person name="Zucker H."/>
            <person name="Briscoe A.D."/>
            <person name="Burmester T."/>
            <person name="Clem R.J."/>
            <person name="Feyereisen R."/>
            <person name="Grimmelikhuijzen C.J.P."/>
            <person name="Hamodrakas S.J."/>
            <person name="Hansson B.S."/>
            <person name="Huguet E."/>
            <person name="Jermiin L.S."/>
            <person name="Lan Q."/>
            <person name="Lehman H.K."/>
            <person name="Lorenzen M."/>
            <person name="Merzendorfer H."/>
            <person name="Michalopoulos I."/>
            <person name="Morton D.B."/>
            <person name="Muthukrishnan S."/>
            <person name="Oakeshott J.G."/>
            <person name="Palmer W."/>
            <person name="Park Y."/>
            <person name="Passarelli A.L."/>
            <person name="Rozas J."/>
            <person name="Schwartz L.M."/>
            <person name="Smith W."/>
            <person name="Southgate A."/>
            <person name="Vilcinskas A."/>
            <person name="Vogt R."/>
            <person name="Wang P."/>
            <person name="Werren J."/>
            <person name="Yu X.Q."/>
            <person name="Zhou J.J."/>
            <person name="Brown S.J."/>
            <person name="Scherer S.E."/>
            <person name="Richards S."/>
            <person name="Blissard G.W."/>
        </authorList>
    </citation>
    <scope>NUCLEOTIDE SEQUENCE</scope>
</reference>
<dbReference type="SMART" id="SM00408">
    <property type="entry name" value="IGc2"/>
    <property type="match status" value="3"/>
</dbReference>
<dbReference type="InterPro" id="IPR003599">
    <property type="entry name" value="Ig_sub"/>
</dbReference>
<dbReference type="InterPro" id="IPR003598">
    <property type="entry name" value="Ig_sub2"/>
</dbReference>
<evidence type="ECO:0000256" key="1">
    <source>
        <dbReference type="ARBA" id="ARBA00004613"/>
    </source>
</evidence>
<dbReference type="SUPFAM" id="SSF53300">
    <property type="entry name" value="vWA-like"/>
    <property type="match status" value="1"/>
</dbReference>
<dbReference type="Pfam" id="PF23560">
    <property type="entry name" value="GBD_Hemicentin"/>
    <property type="match status" value="1"/>
</dbReference>
<dbReference type="PANTHER" id="PTHR14905:SF7">
    <property type="entry name" value="VON WILLEBRAND FACTOR A DOMAIN-CONTAINING PROTEIN 7"/>
    <property type="match status" value="1"/>
</dbReference>
<dbReference type="Gene3D" id="2.60.40.10">
    <property type="entry name" value="Immunoglobulins"/>
    <property type="match status" value="3"/>
</dbReference>
<protein>
    <recommendedName>
        <fullName evidence="6">Ig-like domain-containing protein</fullName>
    </recommendedName>
</protein>
<dbReference type="SMART" id="SM00409">
    <property type="entry name" value="IG"/>
    <property type="match status" value="2"/>
</dbReference>
<comment type="caution">
    <text evidence="7">The sequence shown here is derived from an EMBL/GenBank/DDBJ whole genome shotgun (WGS) entry which is preliminary data.</text>
</comment>
<dbReference type="Gene3D" id="3.40.50.410">
    <property type="entry name" value="von Willebrand factor, type A domain"/>
    <property type="match status" value="1"/>
</dbReference>
<dbReference type="Proteomes" id="UP000791440">
    <property type="component" value="Unassembled WGS sequence"/>
</dbReference>
<dbReference type="InterPro" id="IPR007110">
    <property type="entry name" value="Ig-like_dom"/>
</dbReference>
<dbReference type="GO" id="GO:0032991">
    <property type="term" value="C:protein-containing complex"/>
    <property type="evidence" value="ECO:0007669"/>
    <property type="project" value="UniProtKB-ARBA"/>
</dbReference>
<dbReference type="Gene3D" id="3.40.570.10">
    <property type="entry name" value="Extracellular Endonuclease, subunit A"/>
    <property type="match status" value="1"/>
</dbReference>
<keyword evidence="4" id="KW-0325">Glycoprotein</keyword>
<sequence>MATNAWKLLILSFLIKSFAKCDDNFMKSSLVFVIDDTGSMANVINTVKQYANRIFDAVLNNEDSQIDNFVLVTFKDPYVRQRVVTRDRYAFKQALDSIIVGGGGDCPEFSLSGIELGLELSLPRSQVYVFTDASAKDYSIYEQVKNRAQEKSSQIIFALTGGCANEIILERSLVYDRLASATSGRVFHLWTQNIDELLNWLVENVKGRMAVVAKKEFPPGYHNLTYTKDHHTSQVFISVTGTKPQIHVVDPKGSVAPTRKVIDRPESAVVKVESPETGIYTASISSPSKTSVIVTGKTTIDFVHGFSTSIPSSIKGTSTKPLPDVKSYLLIDLDILKGGEVKLTSIRILDLEDNVLLEQQLKIVDEETRLYATVDPFEPPKQMFNILVTGYVVDNNEVVKRMVPTPLEPESVAPRIQDNGKTTYTALKEYDAVLKIPCHATGYPKPTMTWKVDGKPIPEGSKYSVKEGALIVRSPLVSDSGEYTCTATNKLGTDSKVFKGIVEDGINRYDKVHNVHVLAGKQFELKCQLPYSESDVITWFYNDQLINTKPHTKTLHLEGDISKDGNYSCRVSNENGYVMDTYEVDFGFAPTFKAYQDEVFDWRGKGDMDCAVTAKPSATVQWIYNGKPIDVEDDQWILPISSLGQYMCIATNAHGSVKRNFNITTSACLINNKEDLDWRSPIFVAEDGKWLHGKTENDFYVISNDEKLTLSCRSQDSVPNSFRILPGTEEVKATCVGENKYLVNGKSYKYSDLKCDREIKPQMKRTGEQCLNKDTEMIQIGYQLKEFVEVYRVCFDVVNNVPLYSQVKNVNDNKFTGSVPHWHVAPGLESKKKNSYTYNKSSQNCGVVKKQLLNGNYVPFGAAQRSTFIENLNTVPVWQKCDNSRADWSDIESALELYIDEIECMWSGASHYVDAGGRIMPEYLWKVVKLVDVDPIAIVFVNDQRPKESQLLCKNVCPVGGESLVEYADKYTYCCKMNDFLIALNIPKEVFTV</sequence>
<comment type="subcellular location">
    <subcellularLocation>
        <location evidence="1">Secreted</location>
    </subcellularLocation>
</comment>
<keyword evidence="3 5" id="KW-0732">Signal</keyword>
<dbReference type="Pfam" id="PF07679">
    <property type="entry name" value="I-set"/>
    <property type="match status" value="1"/>
</dbReference>
<reference evidence="7" key="2">
    <citation type="submission" date="2020-12" db="EMBL/GenBank/DDBJ databases">
        <authorList>
            <person name="Kanost M."/>
        </authorList>
    </citation>
    <scope>NUCLEOTIDE SEQUENCE</scope>
</reference>
<evidence type="ECO:0000256" key="3">
    <source>
        <dbReference type="ARBA" id="ARBA00022729"/>
    </source>
</evidence>
<dbReference type="InterPro" id="IPR056475">
    <property type="entry name" value="GBD_Hemicentin/VWA7"/>
</dbReference>
<dbReference type="CDD" id="cd00096">
    <property type="entry name" value="Ig"/>
    <property type="match status" value="1"/>
</dbReference>
<evidence type="ECO:0000256" key="2">
    <source>
        <dbReference type="ARBA" id="ARBA00022525"/>
    </source>
</evidence>
<dbReference type="InterPro" id="IPR044925">
    <property type="entry name" value="His-Me_finger_sf"/>
</dbReference>
<evidence type="ECO:0000313" key="8">
    <source>
        <dbReference type="Proteomes" id="UP000791440"/>
    </source>
</evidence>
<dbReference type="AlphaFoldDB" id="A0A921YP55"/>
<feature type="domain" description="Ig-like" evidence="6">
    <location>
        <begin position="520"/>
        <end position="585"/>
    </location>
</feature>
<organism evidence="7 8">
    <name type="scientific">Manduca sexta</name>
    <name type="common">Tobacco hawkmoth</name>
    <name type="synonym">Tobacco hornworm</name>
    <dbReference type="NCBI Taxonomy" id="7130"/>
    <lineage>
        <taxon>Eukaryota</taxon>
        <taxon>Metazoa</taxon>
        <taxon>Ecdysozoa</taxon>
        <taxon>Arthropoda</taxon>
        <taxon>Hexapoda</taxon>
        <taxon>Insecta</taxon>
        <taxon>Pterygota</taxon>
        <taxon>Neoptera</taxon>
        <taxon>Endopterygota</taxon>
        <taxon>Lepidoptera</taxon>
        <taxon>Glossata</taxon>
        <taxon>Ditrysia</taxon>
        <taxon>Bombycoidea</taxon>
        <taxon>Sphingidae</taxon>
        <taxon>Sphinginae</taxon>
        <taxon>Sphingini</taxon>
        <taxon>Manduca</taxon>
    </lineage>
</organism>
<feature type="domain" description="Ig-like" evidence="6">
    <location>
        <begin position="590"/>
        <end position="664"/>
    </location>
</feature>
<dbReference type="SUPFAM" id="SSF48726">
    <property type="entry name" value="Immunoglobulin"/>
    <property type="match status" value="2"/>
</dbReference>
<dbReference type="SUPFAM" id="SSF54060">
    <property type="entry name" value="His-Me finger endonucleases"/>
    <property type="match status" value="1"/>
</dbReference>